<dbReference type="InParanoid" id="A0A177CYT3"/>
<feature type="region of interest" description="Disordered" evidence="1">
    <location>
        <begin position="598"/>
        <end position="617"/>
    </location>
</feature>
<dbReference type="AlphaFoldDB" id="A0A177CYT3"/>
<name>A0A177CYT3_9PLEO</name>
<evidence type="ECO:0000313" key="3">
    <source>
        <dbReference type="Proteomes" id="UP000077069"/>
    </source>
</evidence>
<dbReference type="OrthoDB" id="3790192at2759"/>
<accession>A0A177CYT3</accession>
<protein>
    <submittedName>
        <fullName evidence="2">Uncharacterized protein</fullName>
    </submittedName>
</protein>
<gene>
    <name evidence="2" type="ORF">CC84DRAFT_64361</name>
</gene>
<dbReference type="RefSeq" id="XP_018042355.1">
    <property type="nucleotide sequence ID" value="XM_018186992.1"/>
</dbReference>
<dbReference type="EMBL" id="KV441548">
    <property type="protein sequence ID" value="OAG11990.1"/>
    <property type="molecule type" value="Genomic_DNA"/>
</dbReference>
<keyword evidence="3" id="KW-1185">Reference proteome</keyword>
<dbReference type="GeneID" id="28770478"/>
<dbReference type="Proteomes" id="UP000077069">
    <property type="component" value="Unassembled WGS sequence"/>
</dbReference>
<dbReference type="STRING" id="1460663.A0A177CYT3"/>
<evidence type="ECO:0000313" key="2">
    <source>
        <dbReference type="EMBL" id="OAG11990.1"/>
    </source>
</evidence>
<organism evidence="2 3">
    <name type="scientific">Paraphaeosphaeria sporulosa</name>
    <dbReference type="NCBI Taxonomy" id="1460663"/>
    <lineage>
        <taxon>Eukaryota</taxon>
        <taxon>Fungi</taxon>
        <taxon>Dikarya</taxon>
        <taxon>Ascomycota</taxon>
        <taxon>Pezizomycotina</taxon>
        <taxon>Dothideomycetes</taxon>
        <taxon>Pleosporomycetidae</taxon>
        <taxon>Pleosporales</taxon>
        <taxon>Massarineae</taxon>
        <taxon>Didymosphaeriaceae</taxon>
        <taxon>Paraphaeosphaeria</taxon>
    </lineage>
</organism>
<evidence type="ECO:0000256" key="1">
    <source>
        <dbReference type="SAM" id="MobiDB-lite"/>
    </source>
</evidence>
<proteinExistence type="predicted"/>
<sequence length="775" mass="85303">MSSSVGAYTGGGPSGQFQNTIDWGLIGTSTVSATLDILSRYCAAGVDHYTASIGEFLCNHWFQLSTNGQRRMTDVLESLSCNSTMGDRVWMGFGRRHIARSLSSTSQGTVCVAFCGALAECFDEEVAAEILHEMVKTINAPTQLTPSILQWKNLIKVCAGILSQSDFGSFVEELIQHNPTYWDLDTDSQSYHKADRSSCQNPKLIAEAIQAIGDVSKGKLGEITIMGGNAIGWLAAISEWLFSLSTSLEIGDGTVIYQSIPKKRIQAHFIFNTTSSNRSSGQFSYELQCVGKVYNIDDPTMLFRTRSPSDDGPMCGGRLAWANIFQRFFGSTFESLIQDERRAFESIIGSVARMLSAIVKADSKIPRRSIAAWRLYVFASHGLGFVEFITWRFPELAPLRAGFESSSICTLEEACSSYENSLTKLKITCAARGCHACSYSAERDPKSERYCQPTVVKTIIALALTLASTEIAKDLFIKSAGLWRFYHCQRKIEKTKYPPASDSGPASVGGVYSSFWNWASMAAVGSGWNRQFGDYIMLFYGNEGYNLMSTRNATAVSTGGICIYSKVLDPTTFSTLDVEKTSLVYICAGGIEHEGKPYDLIKDDDRPSGTNGPAHGALDPYDASWKHSKIYGKVRETTQGLRVSYQMALGDAESEKYITIWPAQLAEDIAYSRGWVDCDGSGCPRIMDLTRLVQDDESGKFETLGMKFCVIPNDPMAKCAAITVAFQNKSCGRVLMREGACLQCCIGTALRGDTDSNYQKAYYAEDRRALTWFIV</sequence>
<reference evidence="2 3" key="1">
    <citation type="submission" date="2016-05" db="EMBL/GenBank/DDBJ databases">
        <title>Comparative analysis of secretome profiles of manganese(II)-oxidizing ascomycete fungi.</title>
        <authorList>
            <consortium name="DOE Joint Genome Institute"/>
            <person name="Zeiner C.A."/>
            <person name="Purvine S.O."/>
            <person name="Zink E.M."/>
            <person name="Wu S."/>
            <person name="Pasa-Tolic L."/>
            <person name="Chaput D.L."/>
            <person name="Haridas S."/>
            <person name="Grigoriev I.V."/>
            <person name="Santelli C.M."/>
            <person name="Hansel C.M."/>
        </authorList>
    </citation>
    <scope>NUCLEOTIDE SEQUENCE [LARGE SCALE GENOMIC DNA]</scope>
    <source>
        <strain evidence="2 3">AP3s5-JAC2a</strain>
    </source>
</reference>
<feature type="compositionally biased region" description="Basic and acidic residues" evidence="1">
    <location>
        <begin position="598"/>
        <end position="607"/>
    </location>
</feature>